<dbReference type="SMART" id="SM00241">
    <property type="entry name" value="ZP"/>
    <property type="match status" value="1"/>
</dbReference>
<keyword evidence="1" id="KW-0472">Membrane</keyword>
<evidence type="ECO:0000313" key="5">
    <source>
        <dbReference type="EMBL" id="KAF7415756.1"/>
    </source>
</evidence>
<keyword evidence="1" id="KW-0812">Transmembrane</keyword>
<dbReference type="PROSITE" id="PS50948">
    <property type="entry name" value="PAN"/>
    <property type="match status" value="1"/>
</dbReference>
<dbReference type="InterPro" id="IPR019793">
    <property type="entry name" value="Peroxidases_heam-ligand_BS"/>
</dbReference>
<gene>
    <name evidence="5" type="ORF">H0235_012348</name>
</gene>
<dbReference type="Pfam" id="PF25057">
    <property type="entry name" value="CUT_N"/>
    <property type="match status" value="1"/>
</dbReference>
<dbReference type="PROSITE" id="PS51034">
    <property type="entry name" value="ZP_2"/>
    <property type="match status" value="1"/>
</dbReference>
<reference evidence="5" key="1">
    <citation type="journal article" date="2020" name="G3 (Bethesda)">
        <title>High-Quality Assemblies for Three Invasive Social Wasps from the &lt;i&gt;Vespula&lt;/i&gt; Genus.</title>
        <authorList>
            <person name="Harrop T.W.R."/>
            <person name="Guhlin J."/>
            <person name="McLaughlin G.M."/>
            <person name="Permina E."/>
            <person name="Stockwell P."/>
            <person name="Gilligan J."/>
            <person name="Le Lec M.F."/>
            <person name="Gruber M.A.M."/>
            <person name="Quinn O."/>
            <person name="Lovegrove M."/>
            <person name="Duncan E.J."/>
            <person name="Remnant E.J."/>
            <person name="Van Eeckhoven J."/>
            <person name="Graham B."/>
            <person name="Knapp R.A."/>
            <person name="Langford K.W."/>
            <person name="Kronenberg Z."/>
            <person name="Press M.O."/>
            <person name="Eacker S.M."/>
            <person name="Wilson-Rankin E.E."/>
            <person name="Purcell J."/>
            <person name="Lester P.J."/>
            <person name="Dearden P.K."/>
        </authorList>
    </citation>
    <scope>NUCLEOTIDE SEQUENCE</scope>
    <source>
        <strain evidence="5">Volc-1</strain>
    </source>
</reference>
<dbReference type="PROSITE" id="PS00435">
    <property type="entry name" value="PEROXIDASE_1"/>
    <property type="match status" value="1"/>
</dbReference>
<keyword evidence="1" id="KW-1133">Transmembrane helix</keyword>
<comment type="caution">
    <text evidence="5">The sequence shown here is derived from an EMBL/GenBank/DDBJ whole genome shotgun (WGS) entry which is preliminary data.</text>
</comment>
<feature type="chain" id="PRO_5032923594" evidence="2">
    <location>
        <begin position="24"/>
        <end position="831"/>
    </location>
</feature>
<dbReference type="Gene3D" id="3.50.4.10">
    <property type="entry name" value="Hepatocyte Growth Factor"/>
    <property type="match status" value="1"/>
</dbReference>
<evidence type="ECO:0000256" key="2">
    <source>
        <dbReference type="SAM" id="SignalP"/>
    </source>
</evidence>
<sequence length="831" mass="92493">MKISTLLFLFVLFICGLHGLSDAASIPTGRTEIGFNDVNLLSSMSNLFQCNLLESDEIPSAVQISTNPIGSLRTAFCFTLERIIDTVKKIRDNKSLQSIEIIFDNILPTLKELLVNLSDRSSQSCQDIAWEKVSGARPEYTISKVALFSGEDAHGIVIPCFERCKRINCTAFVIDIERSLCYSVEVEGDEFVPESNSIFYQEVCIKVSNACKEKKLWQVERTLGAILLDVASVWLPQAMRRNRCYEMCINAGGACKSAQFRTSKALSINNTLGRCALSMAERSIRPQAYRASMYRDEYLQHQCHDILKMDYCSYAEFSNVTLPYSDLELPGVDKRECETRCDLGEDGFICRSYTVVYTSNKKPICRLHSEDTLSLGTSSLVSTSNSIYKEREPCLDVKVRCSDTTLTVTLITMEPFEGRLYANGYGNDCGIQGTGRNVTILTLPLPKTEELDMSKIPCGFTPAFSIDNENRTRTMIWATIVVQFNPIIQRLGDQAVKVGCTIGEQDIPQPRNVSVESSLNFADPNAGVPPISTIVMNASSEVPMITMRILNENHQDAVVTKLGERLTLRIEIKPADDIKVNMELNRISSILGPYDIMAGHLVASSATGHWSYLLLNEIGCPTDPTTFPALSKDPIDNRSLIATFTAFKFPESQLVRFNVIVKFCLDKCEPTHCEGNRVSYGRRKRTSTVIASTSEPYIAAEVTEIFRNKTPDELPLQLSIIVQSPVIFADPLLSRDNTTPDTILIAGGHSIDGLLCVDAGLVLGLLIFWLIIQIVLIASCLLAIGRYRRMAIRAEEDRADILARHLYGIHGGNFEIARRVRWADRNNSSIG</sequence>
<keyword evidence="2" id="KW-0732">Signal</keyword>
<proteinExistence type="predicted"/>
<evidence type="ECO:0000256" key="1">
    <source>
        <dbReference type="SAM" id="Phobius"/>
    </source>
</evidence>
<dbReference type="InterPro" id="IPR052774">
    <property type="entry name" value="Celegans_DevNeuronal_Protein"/>
</dbReference>
<accession>A0A834NQT4</accession>
<keyword evidence="6" id="KW-1185">Reference proteome</keyword>
<dbReference type="SUPFAM" id="SSF57414">
    <property type="entry name" value="Hairpin loop containing domain-like"/>
    <property type="match status" value="1"/>
</dbReference>
<dbReference type="EMBL" id="JACSDY010000011">
    <property type="protein sequence ID" value="KAF7415756.1"/>
    <property type="molecule type" value="Genomic_DNA"/>
</dbReference>
<dbReference type="InterPro" id="IPR001507">
    <property type="entry name" value="ZP_dom"/>
</dbReference>
<evidence type="ECO:0000313" key="6">
    <source>
        <dbReference type="Proteomes" id="UP000600918"/>
    </source>
</evidence>
<dbReference type="InterPro" id="IPR003609">
    <property type="entry name" value="Pan_app"/>
</dbReference>
<evidence type="ECO:0000259" key="4">
    <source>
        <dbReference type="PROSITE" id="PS51034"/>
    </source>
</evidence>
<dbReference type="GO" id="GO:0009653">
    <property type="term" value="P:anatomical structure morphogenesis"/>
    <property type="evidence" value="ECO:0007669"/>
    <property type="project" value="TreeGrafter"/>
</dbReference>
<dbReference type="Proteomes" id="UP000600918">
    <property type="component" value="Unassembled WGS sequence"/>
</dbReference>
<feature type="domain" description="Apple" evidence="3">
    <location>
        <begin position="312"/>
        <end position="394"/>
    </location>
</feature>
<dbReference type="InterPro" id="IPR056953">
    <property type="entry name" value="CUT_N"/>
</dbReference>
<dbReference type="AlphaFoldDB" id="A0A834NQT4"/>
<feature type="transmembrane region" description="Helical" evidence="1">
    <location>
        <begin position="761"/>
        <end position="784"/>
    </location>
</feature>
<dbReference type="PANTHER" id="PTHR47327">
    <property type="entry name" value="FI18240P1-RELATED"/>
    <property type="match status" value="1"/>
</dbReference>
<protein>
    <submittedName>
        <fullName evidence="5">Uncharacterized protein</fullName>
    </submittedName>
</protein>
<organism evidence="5 6">
    <name type="scientific">Vespula pensylvanica</name>
    <name type="common">Western yellow jacket</name>
    <name type="synonym">Wasp</name>
    <dbReference type="NCBI Taxonomy" id="30213"/>
    <lineage>
        <taxon>Eukaryota</taxon>
        <taxon>Metazoa</taxon>
        <taxon>Ecdysozoa</taxon>
        <taxon>Arthropoda</taxon>
        <taxon>Hexapoda</taxon>
        <taxon>Insecta</taxon>
        <taxon>Pterygota</taxon>
        <taxon>Neoptera</taxon>
        <taxon>Endopterygota</taxon>
        <taxon>Hymenoptera</taxon>
        <taxon>Apocrita</taxon>
        <taxon>Aculeata</taxon>
        <taxon>Vespoidea</taxon>
        <taxon>Vespidae</taxon>
        <taxon>Vespinae</taxon>
        <taxon>Vespula</taxon>
    </lineage>
</organism>
<dbReference type="PANTHER" id="PTHR47327:SF8">
    <property type="entry name" value="FI17836P1"/>
    <property type="match status" value="1"/>
</dbReference>
<feature type="domain" description="ZP" evidence="4">
    <location>
        <begin position="400"/>
        <end position="680"/>
    </location>
</feature>
<feature type="signal peptide" evidence="2">
    <location>
        <begin position="1"/>
        <end position="23"/>
    </location>
</feature>
<evidence type="ECO:0000259" key="3">
    <source>
        <dbReference type="PROSITE" id="PS50948"/>
    </source>
</evidence>
<name>A0A834NQT4_VESPE</name>